<dbReference type="InParanoid" id="A0A1V8T0K2"/>
<evidence type="ECO:0000313" key="1">
    <source>
        <dbReference type="EMBL" id="OQO04937.1"/>
    </source>
</evidence>
<dbReference type="EMBL" id="NAJO01000020">
    <property type="protein sequence ID" value="OQO04937.1"/>
    <property type="molecule type" value="Genomic_DNA"/>
</dbReference>
<accession>A0A1V8T0K2</accession>
<name>A0A1V8T0K2_9PEZI</name>
<comment type="caution">
    <text evidence="1">The sequence shown here is derived from an EMBL/GenBank/DDBJ whole genome shotgun (WGS) entry which is preliminary data.</text>
</comment>
<protein>
    <submittedName>
        <fullName evidence="1">Uncharacterized protein</fullName>
    </submittedName>
</protein>
<organism evidence="1 2">
    <name type="scientific">Cryoendolithus antarcticus</name>
    <dbReference type="NCBI Taxonomy" id="1507870"/>
    <lineage>
        <taxon>Eukaryota</taxon>
        <taxon>Fungi</taxon>
        <taxon>Dikarya</taxon>
        <taxon>Ascomycota</taxon>
        <taxon>Pezizomycotina</taxon>
        <taxon>Dothideomycetes</taxon>
        <taxon>Dothideomycetidae</taxon>
        <taxon>Cladosporiales</taxon>
        <taxon>Cladosporiaceae</taxon>
        <taxon>Cryoendolithus</taxon>
    </lineage>
</organism>
<reference evidence="2" key="1">
    <citation type="submission" date="2017-03" db="EMBL/GenBank/DDBJ databases">
        <title>Genomes of endolithic fungi from Antarctica.</title>
        <authorList>
            <person name="Coleine C."/>
            <person name="Masonjones S."/>
            <person name="Stajich J.E."/>
        </authorList>
    </citation>
    <scope>NUCLEOTIDE SEQUENCE [LARGE SCALE GENOMIC DNA]</scope>
    <source>
        <strain evidence="2">CCFEE 5527</strain>
    </source>
</reference>
<keyword evidence="2" id="KW-1185">Reference proteome</keyword>
<dbReference type="AlphaFoldDB" id="A0A1V8T0K2"/>
<dbReference type="Proteomes" id="UP000192596">
    <property type="component" value="Unassembled WGS sequence"/>
</dbReference>
<sequence>MPGGVKITVGKSFAMEEAAKRKAGIDHIIARRKVYAYMHRKLPDELIMKVMEHNVPALSPCIDASALALPELLDRAMKAVFTIASDLPSRLLNCSMEALCKTSVFGLHAGTMIKSELESAQPTPNNPYGYLRLVRLSVQLQNPLRGGITSIPQERQNCLAELYQTPRIMAPLARWVPGVATCCIDIFCAKPIIRHVRDAGWTHILAMYCREGLSGTSTYGAEIEELVESFAVEGPGAKKLFSMTFVGERGPWEHHSTRDDSIINTSREFIVADKDRQRLLERALISNGNDSFAREQRDLYHRSLARKMFYVFDAKIDMTGLTDDLWRNRIRAANATFRKTAINKILTSRQTCRETAAYMLRKLPKELVIMILKQQAWLTYPRDIFLAKTPLLLFGLALDVALTTIKFRLYASLIMENRIAIASLRSSTYENVRHITLSVRLQGESNDSGILCYPIELYQTARNMSTLAAALPKVPAGWRDLEILVEKFATEGPEAKKTSRMGLDKWIDGAVVDVSNMASEQGGKGADSLAKRIVRAATGLGEDE</sequence>
<gene>
    <name evidence="1" type="ORF">B0A48_07955</name>
</gene>
<proteinExistence type="predicted"/>
<evidence type="ECO:0000313" key="2">
    <source>
        <dbReference type="Proteomes" id="UP000192596"/>
    </source>
</evidence>